<dbReference type="EMBL" id="JACOOH010000005">
    <property type="protein sequence ID" value="MBC5622075.1"/>
    <property type="molecule type" value="Genomic_DNA"/>
</dbReference>
<dbReference type="InterPro" id="IPR036291">
    <property type="entry name" value="NAD(P)-bd_dom_sf"/>
</dbReference>
<dbReference type="SUPFAM" id="SSF51735">
    <property type="entry name" value="NAD(P)-binding Rossmann-fold domains"/>
    <property type="match status" value="1"/>
</dbReference>
<evidence type="ECO:0000256" key="1">
    <source>
        <dbReference type="RuleBase" id="RU000363"/>
    </source>
</evidence>
<comment type="similarity">
    <text evidence="1">Belongs to the short-chain dehydrogenases/reductases (SDR) family.</text>
</comment>
<proteinExistence type="inferred from homology"/>
<comment type="caution">
    <text evidence="2">The sequence shown here is derived from an EMBL/GenBank/DDBJ whole genome shotgun (WGS) entry which is preliminary data.</text>
</comment>
<reference evidence="2 3" key="1">
    <citation type="submission" date="2020-08" db="EMBL/GenBank/DDBJ databases">
        <title>Genome public.</title>
        <authorList>
            <person name="Liu C."/>
            <person name="Sun Q."/>
        </authorList>
    </citation>
    <scope>NUCLEOTIDE SEQUENCE [LARGE SCALE GENOMIC DNA]</scope>
    <source>
        <strain evidence="2 3">NSJ-56</strain>
    </source>
</reference>
<protein>
    <submittedName>
        <fullName evidence="2">SDR family oxidoreductase</fullName>
    </submittedName>
</protein>
<accession>A0ABR7D3L1</accession>
<dbReference type="CDD" id="cd05233">
    <property type="entry name" value="SDR_c"/>
    <property type="match status" value="1"/>
</dbReference>
<dbReference type="PANTHER" id="PTHR43975">
    <property type="entry name" value="ZGC:101858"/>
    <property type="match status" value="1"/>
</dbReference>
<organism evidence="2 3">
    <name type="scientific">Butyricimonas hominis</name>
    <dbReference type="NCBI Taxonomy" id="2763032"/>
    <lineage>
        <taxon>Bacteria</taxon>
        <taxon>Pseudomonadati</taxon>
        <taxon>Bacteroidota</taxon>
        <taxon>Bacteroidia</taxon>
        <taxon>Bacteroidales</taxon>
        <taxon>Odoribacteraceae</taxon>
        <taxon>Butyricimonas</taxon>
    </lineage>
</organism>
<dbReference type="PANTHER" id="PTHR43975:SF2">
    <property type="entry name" value="EG:BACR7A4.14 PROTEIN-RELATED"/>
    <property type="match status" value="1"/>
</dbReference>
<dbReference type="RefSeq" id="WP_186976534.1">
    <property type="nucleotide sequence ID" value="NZ_JACOOH010000005.1"/>
</dbReference>
<keyword evidence="3" id="KW-1185">Reference proteome</keyword>
<dbReference type="PRINTS" id="PR00081">
    <property type="entry name" value="GDHRDH"/>
</dbReference>
<dbReference type="PRINTS" id="PR00080">
    <property type="entry name" value="SDRFAMILY"/>
</dbReference>
<name>A0ABR7D3L1_9BACT</name>
<dbReference type="Pfam" id="PF00106">
    <property type="entry name" value="adh_short"/>
    <property type="match status" value="1"/>
</dbReference>
<dbReference type="Gene3D" id="3.40.50.720">
    <property type="entry name" value="NAD(P)-binding Rossmann-like Domain"/>
    <property type="match status" value="1"/>
</dbReference>
<sequence length="236" mass="26268">MKTCVITGTGSGIGREVAILLSHAKEYEHIAMLGRNVEAMKVTENLMDETGKDISVWDIDFQYPEKIPAIIEAIYEKYGSIDCLLNIAGYTDPQSLLQTTLDNMEMTYKVNVFSPFLLIRESVKYMKKSGGKILNVASTAGMTPRPGWLSYSSSKASIISMSQTLTDELSEYGIKVYCVSPGRCATKLRKRLAPNEDPTTIMQPRDVAEVICNLISNEESCLDGQNIVIRKQIKKH</sequence>
<dbReference type="InterPro" id="IPR002347">
    <property type="entry name" value="SDR_fam"/>
</dbReference>
<evidence type="ECO:0000313" key="2">
    <source>
        <dbReference type="EMBL" id="MBC5622075.1"/>
    </source>
</evidence>
<dbReference type="Proteomes" id="UP000646484">
    <property type="component" value="Unassembled WGS sequence"/>
</dbReference>
<gene>
    <name evidence="2" type="ORF">H8S64_13280</name>
</gene>
<evidence type="ECO:0000313" key="3">
    <source>
        <dbReference type="Proteomes" id="UP000646484"/>
    </source>
</evidence>